<evidence type="ECO:0000313" key="1">
    <source>
        <dbReference type="EMBL" id="JAH79504.1"/>
    </source>
</evidence>
<proteinExistence type="predicted"/>
<protein>
    <submittedName>
        <fullName evidence="1">Uncharacterized protein</fullName>
    </submittedName>
</protein>
<reference evidence="1" key="1">
    <citation type="submission" date="2014-11" db="EMBL/GenBank/DDBJ databases">
        <authorList>
            <person name="Amaro Gonzalez C."/>
        </authorList>
    </citation>
    <scope>NUCLEOTIDE SEQUENCE</scope>
</reference>
<organism evidence="1">
    <name type="scientific">Anguilla anguilla</name>
    <name type="common">European freshwater eel</name>
    <name type="synonym">Muraena anguilla</name>
    <dbReference type="NCBI Taxonomy" id="7936"/>
    <lineage>
        <taxon>Eukaryota</taxon>
        <taxon>Metazoa</taxon>
        <taxon>Chordata</taxon>
        <taxon>Craniata</taxon>
        <taxon>Vertebrata</taxon>
        <taxon>Euteleostomi</taxon>
        <taxon>Actinopterygii</taxon>
        <taxon>Neopterygii</taxon>
        <taxon>Teleostei</taxon>
        <taxon>Anguilliformes</taxon>
        <taxon>Anguillidae</taxon>
        <taxon>Anguilla</taxon>
    </lineage>
</organism>
<accession>A0A0E9VMZ7</accession>
<reference evidence="1" key="2">
    <citation type="journal article" date="2015" name="Fish Shellfish Immunol.">
        <title>Early steps in the European eel (Anguilla anguilla)-Vibrio vulnificus interaction in the gills: Role of the RtxA13 toxin.</title>
        <authorList>
            <person name="Callol A."/>
            <person name="Pajuelo D."/>
            <person name="Ebbesson L."/>
            <person name="Teles M."/>
            <person name="MacKenzie S."/>
            <person name="Amaro C."/>
        </authorList>
    </citation>
    <scope>NUCLEOTIDE SEQUENCE</scope>
</reference>
<dbReference type="EMBL" id="GBXM01029073">
    <property type="protein sequence ID" value="JAH79504.1"/>
    <property type="molecule type" value="Transcribed_RNA"/>
</dbReference>
<name>A0A0E9VMZ7_ANGAN</name>
<sequence length="33" mass="4076">MKSWTSARHHSESRLAHYKRNYTHRNLLLFCQC</sequence>
<dbReference type="AlphaFoldDB" id="A0A0E9VMZ7"/>